<dbReference type="GO" id="GO:0005886">
    <property type="term" value="C:plasma membrane"/>
    <property type="evidence" value="ECO:0007669"/>
    <property type="project" value="TreeGrafter"/>
</dbReference>
<protein>
    <recommendedName>
        <fullName evidence="1">diguanylate cyclase</fullName>
        <ecNumber evidence="1">2.7.7.65</ecNumber>
    </recommendedName>
</protein>
<dbReference type="InterPro" id="IPR015943">
    <property type="entry name" value="WD40/YVTN_repeat-like_dom_sf"/>
</dbReference>
<dbReference type="InterPro" id="IPR050469">
    <property type="entry name" value="Diguanylate_Cyclase"/>
</dbReference>
<sequence>MNRDMLAWLAALWIGLAGGALPVAAAGLAEPRFEAVGDTGSISDGVVSALVVDRQGFLWIGSALGLVRFDGYEFKAISVPSTRGRRSVGTFVRSLMASRDGRLWVGTDNEELAVYDPVAETWHFLRGQESGRAFRGTIRALLEDAQGQIWAGTVGGGLYEVNPVDFRTTRWGVEQGLPDDRIQTLMLDKQGQVWAGTWGGLAVRKPGGARFESPDDDLALKGRYINALHQDPQGRLWVGTQRGEVLRRSAGAVEWLDRGDSGAGPVHVFQDMANDEMWLGRGNGVEIRRRSTGQALQLLRHSVHRPWGPAGSEVRAMTLDHSGVLWIGSYGGGLQRHTADTHAIWVRRAESREDSVLGVLDARSLVQLPSGEIWVGTNERGVAVLGPDLTVVAEIPRGQGGYPGGRVGGIAYDGRGQVWVAADDKVVQFDAASRRFQRVFALGKGRVRIMRGGADGSVWAGTQDGVYRRRPGQEAFERLRLGEGEVLKGDINALAESGDGQMWVGGEGGLFQWAPGERFLRKVVAEPGAELEDPTVLGLLVDSRQHLWIDTSAGLHRLVEWSGEKARFESYSQQQQGLNGQSFGANLLEDGRGRIWTHRGMFDPADHRVVELSAADGVDIGTGWFRSYVGLQDGRMLFGGSRGLMVLDPLRFAPWAYQPKVLATELWVDGVARPLSSLSPRLQLQPNHRSFQVEFSAIDFSLPGRNRYRYRMQGVDAEWLKADAGERRASYGGLSPGRYVLEIQGTNRNGQWSPHALTIEVEVLPAWWQTLWARLAMGLLAVLGITAIVHVRTVLLRRRQRVLEQSVKERTEALEAATRALEEAAMSDPLTGLRNRRFLMERLDDDLRLVLRQHEEALRQGRAAADADLCFFMIDIDHFKQVNDQHGHAAGDSVLVQMRERLQEVFRESDYLVRWGGEEFLVVARASDRHSAAELAERARRAVAERPFELPQGRTLLRTCSIGFACYPLLPLHPRTTGWTVVVDLADAALYQAKRGGRNRWVGVVDAGKWTVQALADLHPSGEGLPEGLSVVSGPSAATPG</sequence>
<dbReference type="GO" id="GO:0052621">
    <property type="term" value="F:diguanylate cyclase activity"/>
    <property type="evidence" value="ECO:0007669"/>
    <property type="project" value="UniProtKB-EC"/>
</dbReference>
<evidence type="ECO:0000313" key="4">
    <source>
        <dbReference type="EMBL" id="MBH9552238.1"/>
    </source>
</evidence>
<proteinExistence type="predicted"/>
<dbReference type="SMART" id="SM00267">
    <property type="entry name" value="GGDEF"/>
    <property type="match status" value="1"/>
</dbReference>
<dbReference type="PROSITE" id="PS50887">
    <property type="entry name" value="GGDEF"/>
    <property type="match status" value="1"/>
</dbReference>
<organism evidence="4 5">
    <name type="scientific">Inhella gelatinilytica</name>
    <dbReference type="NCBI Taxonomy" id="2795030"/>
    <lineage>
        <taxon>Bacteria</taxon>
        <taxon>Pseudomonadati</taxon>
        <taxon>Pseudomonadota</taxon>
        <taxon>Betaproteobacteria</taxon>
        <taxon>Burkholderiales</taxon>
        <taxon>Sphaerotilaceae</taxon>
        <taxon>Inhella</taxon>
    </lineage>
</organism>
<dbReference type="EC" id="2.7.7.65" evidence="1"/>
<dbReference type="EMBL" id="JAEDAL010000002">
    <property type="protein sequence ID" value="MBH9552238.1"/>
    <property type="molecule type" value="Genomic_DNA"/>
</dbReference>
<dbReference type="RefSeq" id="WP_198099864.1">
    <property type="nucleotide sequence ID" value="NZ_JAEDAL010000002.1"/>
</dbReference>
<feature type="domain" description="GGDEF" evidence="3">
    <location>
        <begin position="867"/>
        <end position="1006"/>
    </location>
</feature>
<dbReference type="SUPFAM" id="SSF55073">
    <property type="entry name" value="Nucleotide cyclase"/>
    <property type="match status" value="1"/>
</dbReference>
<dbReference type="Pfam" id="PF07495">
    <property type="entry name" value="Y_Y_Y"/>
    <property type="match status" value="1"/>
</dbReference>
<dbReference type="Pfam" id="PF07494">
    <property type="entry name" value="Reg_prop"/>
    <property type="match status" value="4"/>
</dbReference>
<dbReference type="InterPro" id="IPR011110">
    <property type="entry name" value="Reg_prop"/>
</dbReference>
<dbReference type="AlphaFoldDB" id="A0A931IX30"/>
<evidence type="ECO:0000259" key="3">
    <source>
        <dbReference type="PROSITE" id="PS50887"/>
    </source>
</evidence>
<name>A0A931IX30_9BURK</name>
<dbReference type="InterPro" id="IPR043128">
    <property type="entry name" value="Rev_trsase/Diguanyl_cyclase"/>
</dbReference>
<accession>A0A931IX30</accession>
<dbReference type="Gene3D" id="2.60.40.10">
    <property type="entry name" value="Immunoglobulins"/>
    <property type="match status" value="1"/>
</dbReference>
<dbReference type="InterPro" id="IPR011123">
    <property type="entry name" value="Y_Y_Y"/>
</dbReference>
<dbReference type="GO" id="GO:0043709">
    <property type="term" value="P:cell adhesion involved in single-species biofilm formation"/>
    <property type="evidence" value="ECO:0007669"/>
    <property type="project" value="TreeGrafter"/>
</dbReference>
<dbReference type="CDD" id="cd01949">
    <property type="entry name" value="GGDEF"/>
    <property type="match status" value="1"/>
</dbReference>
<dbReference type="PANTHER" id="PTHR45138:SF9">
    <property type="entry name" value="DIGUANYLATE CYCLASE DGCM-RELATED"/>
    <property type="match status" value="1"/>
</dbReference>
<dbReference type="Proteomes" id="UP000620139">
    <property type="component" value="Unassembled WGS sequence"/>
</dbReference>
<dbReference type="Gene3D" id="2.130.10.10">
    <property type="entry name" value="YVTN repeat-like/Quinoprotein amine dehydrogenase"/>
    <property type="match status" value="3"/>
</dbReference>
<dbReference type="InterPro" id="IPR000160">
    <property type="entry name" value="GGDEF_dom"/>
</dbReference>
<evidence type="ECO:0000256" key="1">
    <source>
        <dbReference type="ARBA" id="ARBA00012528"/>
    </source>
</evidence>
<keyword evidence="5" id="KW-1185">Reference proteome</keyword>
<evidence type="ECO:0000313" key="5">
    <source>
        <dbReference type="Proteomes" id="UP000620139"/>
    </source>
</evidence>
<dbReference type="NCBIfam" id="TIGR00254">
    <property type="entry name" value="GGDEF"/>
    <property type="match status" value="1"/>
</dbReference>
<dbReference type="InterPro" id="IPR029787">
    <property type="entry name" value="Nucleotide_cyclase"/>
</dbReference>
<dbReference type="PANTHER" id="PTHR45138">
    <property type="entry name" value="REGULATORY COMPONENTS OF SENSORY TRANSDUCTION SYSTEM"/>
    <property type="match status" value="1"/>
</dbReference>
<dbReference type="FunFam" id="3.30.70.270:FF:000001">
    <property type="entry name" value="Diguanylate cyclase domain protein"/>
    <property type="match status" value="1"/>
</dbReference>
<dbReference type="InterPro" id="IPR013783">
    <property type="entry name" value="Ig-like_fold"/>
</dbReference>
<reference evidence="4" key="1">
    <citation type="submission" date="2020-12" db="EMBL/GenBank/DDBJ databases">
        <title>The genome sequence of Inhella sp. 4Y17.</title>
        <authorList>
            <person name="Liu Y."/>
        </authorList>
    </citation>
    <scope>NUCLEOTIDE SEQUENCE</scope>
    <source>
        <strain evidence="4">4Y10</strain>
    </source>
</reference>
<dbReference type="Gene3D" id="3.30.70.270">
    <property type="match status" value="1"/>
</dbReference>
<comment type="catalytic activity">
    <reaction evidence="2">
        <text>2 GTP = 3',3'-c-di-GMP + 2 diphosphate</text>
        <dbReference type="Rhea" id="RHEA:24898"/>
        <dbReference type="ChEBI" id="CHEBI:33019"/>
        <dbReference type="ChEBI" id="CHEBI:37565"/>
        <dbReference type="ChEBI" id="CHEBI:58805"/>
        <dbReference type="EC" id="2.7.7.65"/>
    </reaction>
</comment>
<dbReference type="Pfam" id="PF00990">
    <property type="entry name" value="GGDEF"/>
    <property type="match status" value="1"/>
</dbReference>
<comment type="caution">
    <text evidence="4">The sequence shown here is derived from an EMBL/GenBank/DDBJ whole genome shotgun (WGS) entry which is preliminary data.</text>
</comment>
<dbReference type="GO" id="GO:1902201">
    <property type="term" value="P:negative regulation of bacterial-type flagellum-dependent cell motility"/>
    <property type="evidence" value="ECO:0007669"/>
    <property type="project" value="TreeGrafter"/>
</dbReference>
<dbReference type="SUPFAM" id="SSF63829">
    <property type="entry name" value="Calcium-dependent phosphotriesterase"/>
    <property type="match status" value="3"/>
</dbReference>
<gene>
    <name evidence="4" type="ORF">I7X43_05165</name>
</gene>
<evidence type="ECO:0000256" key="2">
    <source>
        <dbReference type="ARBA" id="ARBA00034247"/>
    </source>
</evidence>